<proteinExistence type="predicted"/>
<evidence type="ECO:0000313" key="3">
    <source>
        <dbReference type="Proteomes" id="UP001589710"/>
    </source>
</evidence>
<protein>
    <submittedName>
        <fullName evidence="2">Formylglycine-generating enzyme family protein</fullName>
    </submittedName>
</protein>
<dbReference type="Gene3D" id="3.90.1580.10">
    <property type="entry name" value="paralog of FGE (formylglycine-generating enzyme)"/>
    <property type="match status" value="1"/>
</dbReference>
<dbReference type="RefSeq" id="WP_345509709.1">
    <property type="nucleotide sequence ID" value="NZ_BAAAXD010000003.1"/>
</dbReference>
<dbReference type="InterPro" id="IPR042095">
    <property type="entry name" value="SUMF_sf"/>
</dbReference>
<dbReference type="PANTHER" id="PTHR23150">
    <property type="entry name" value="SULFATASE MODIFYING FACTOR 1, 2"/>
    <property type="match status" value="1"/>
</dbReference>
<sequence length="285" mass="31321">MAAIPGGTFWMGGADADAFPDDGEGPVRQVTLKPFHIDTAAVSNARFAAFVKATRYTTEAEQFGWSYVFAGFLAPEARRHLIDGTVPGAPWWLAVRGASWRCPEGPGSSIGARSNHPVVHVSWNDAHAYAAWAGKRLPTEAEWEMAARGGLDRRRYPWGDELTPKGRHRCNIWRGDFPHRNTAEDGYTGTAPVNAFAPNGYGLFNTSGNVWEWCADWFSPDWHAPDTPRTRSDPLGPVTGQARVMRGGSHMCHHSYCNRYRVAARTANAPDSSAGHTGFRCAYSE</sequence>
<dbReference type="InterPro" id="IPR005532">
    <property type="entry name" value="SUMF_dom"/>
</dbReference>
<accession>A0ABV5R9F5</accession>
<feature type="domain" description="Sulfatase-modifying factor enzyme-like" evidence="1">
    <location>
        <begin position="2"/>
        <end position="282"/>
    </location>
</feature>
<evidence type="ECO:0000259" key="1">
    <source>
        <dbReference type="Pfam" id="PF03781"/>
    </source>
</evidence>
<dbReference type="PANTHER" id="PTHR23150:SF19">
    <property type="entry name" value="FORMYLGLYCINE-GENERATING ENZYME"/>
    <property type="match status" value="1"/>
</dbReference>
<name>A0ABV5R9F5_9ACTN</name>
<organism evidence="2 3">
    <name type="scientific">Streptomyces yanii</name>
    <dbReference type="NCBI Taxonomy" id="78510"/>
    <lineage>
        <taxon>Bacteria</taxon>
        <taxon>Bacillati</taxon>
        <taxon>Actinomycetota</taxon>
        <taxon>Actinomycetes</taxon>
        <taxon>Kitasatosporales</taxon>
        <taxon>Streptomycetaceae</taxon>
        <taxon>Streptomyces</taxon>
    </lineage>
</organism>
<keyword evidence="3" id="KW-1185">Reference proteome</keyword>
<comment type="caution">
    <text evidence="2">The sequence shown here is derived from an EMBL/GenBank/DDBJ whole genome shotgun (WGS) entry which is preliminary data.</text>
</comment>
<evidence type="ECO:0000313" key="2">
    <source>
        <dbReference type="EMBL" id="MFB9573892.1"/>
    </source>
</evidence>
<reference evidence="2 3" key="1">
    <citation type="submission" date="2024-09" db="EMBL/GenBank/DDBJ databases">
        <authorList>
            <person name="Sun Q."/>
            <person name="Mori K."/>
        </authorList>
    </citation>
    <scope>NUCLEOTIDE SEQUENCE [LARGE SCALE GENOMIC DNA]</scope>
    <source>
        <strain evidence="2 3">JCM 3331</strain>
    </source>
</reference>
<dbReference type="EMBL" id="JBHMCG010000075">
    <property type="protein sequence ID" value="MFB9573892.1"/>
    <property type="molecule type" value="Genomic_DNA"/>
</dbReference>
<dbReference type="InterPro" id="IPR016187">
    <property type="entry name" value="CTDL_fold"/>
</dbReference>
<dbReference type="SUPFAM" id="SSF56436">
    <property type="entry name" value="C-type lectin-like"/>
    <property type="match status" value="1"/>
</dbReference>
<gene>
    <name evidence="2" type="ORF">ACFFTL_16640</name>
</gene>
<dbReference type="Proteomes" id="UP001589710">
    <property type="component" value="Unassembled WGS sequence"/>
</dbReference>
<dbReference type="InterPro" id="IPR051043">
    <property type="entry name" value="Sulfatase_Mod_Factor_Kinase"/>
</dbReference>
<dbReference type="Pfam" id="PF03781">
    <property type="entry name" value="FGE-sulfatase"/>
    <property type="match status" value="1"/>
</dbReference>